<reference evidence="1" key="1">
    <citation type="submission" date="2021-02" db="EMBL/GenBank/DDBJ databases">
        <authorList>
            <person name="Dougan E. K."/>
            <person name="Rhodes N."/>
            <person name="Thang M."/>
            <person name="Chan C."/>
        </authorList>
    </citation>
    <scope>NUCLEOTIDE SEQUENCE</scope>
</reference>
<comment type="caution">
    <text evidence="1">The sequence shown here is derived from an EMBL/GenBank/DDBJ whole genome shotgun (WGS) entry which is preliminary data.</text>
</comment>
<dbReference type="Proteomes" id="UP000626109">
    <property type="component" value="Unassembled WGS sequence"/>
</dbReference>
<protein>
    <submittedName>
        <fullName evidence="1">Uncharacterized protein</fullName>
    </submittedName>
</protein>
<evidence type="ECO:0000313" key="2">
    <source>
        <dbReference type="Proteomes" id="UP000626109"/>
    </source>
</evidence>
<name>A0A813J296_POLGL</name>
<evidence type="ECO:0000313" key="1">
    <source>
        <dbReference type="EMBL" id="CAE8665358.1"/>
    </source>
</evidence>
<accession>A0A813J296</accession>
<sequence length="126" mass="14174">MASCLAFALVNAIHWSVVRWLQKRVRSTNLEARTSMLTSMDGKLSSCSYQVRRNKCFRHAGCPEENVDFSASNEQGALQLPCHGFDVRVEDLLKLVRVQIIGECMICEPLVSMRSPKTRTELPCTA</sequence>
<dbReference type="EMBL" id="CAJNNW010019879">
    <property type="protein sequence ID" value="CAE8665358.1"/>
    <property type="molecule type" value="Genomic_DNA"/>
</dbReference>
<organism evidence="1 2">
    <name type="scientific">Polarella glacialis</name>
    <name type="common">Dinoflagellate</name>
    <dbReference type="NCBI Taxonomy" id="89957"/>
    <lineage>
        <taxon>Eukaryota</taxon>
        <taxon>Sar</taxon>
        <taxon>Alveolata</taxon>
        <taxon>Dinophyceae</taxon>
        <taxon>Suessiales</taxon>
        <taxon>Suessiaceae</taxon>
        <taxon>Polarella</taxon>
    </lineage>
</organism>
<proteinExistence type="predicted"/>
<dbReference type="AlphaFoldDB" id="A0A813J296"/>
<gene>
    <name evidence="1" type="ORF">PGLA2088_LOCUS15889</name>
</gene>